<protein>
    <submittedName>
        <fullName evidence="4">MFS transporter</fullName>
    </submittedName>
</protein>
<keyword evidence="2" id="KW-0812">Transmembrane</keyword>
<evidence type="ECO:0000259" key="3">
    <source>
        <dbReference type="PROSITE" id="PS50850"/>
    </source>
</evidence>
<dbReference type="Proteomes" id="UP000437065">
    <property type="component" value="Unassembled WGS sequence"/>
</dbReference>
<feature type="transmembrane region" description="Helical" evidence="2">
    <location>
        <begin position="230"/>
        <end position="250"/>
    </location>
</feature>
<name>A0A6B0SZX4_9EURY</name>
<comment type="caution">
    <text evidence="4">The sequence shown here is derived from an EMBL/GenBank/DDBJ whole genome shotgun (WGS) entry which is preliminary data.</text>
</comment>
<evidence type="ECO:0000256" key="1">
    <source>
        <dbReference type="SAM" id="MobiDB-lite"/>
    </source>
</evidence>
<feature type="domain" description="Major facilitator superfamily (MFS) profile" evidence="3">
    <location>
        <begin position="319"/>
        <end position="496"/>
    </location>
</feature>
<dbReference type="Pfam" id="PF07690">
    <property type="entry name" value="MFS_1"/>
    <property type="match status" value="1"/>
</dbReference>
<evidence type="ECO:0000313" key="5">
    <source>
        <dbReference type="Proteomes" id="UP000437065"/>
    </source>
</evidence>
<dbReference type="PANTHER" id="PTHR23526:SF4">
    <property type="entry name" value="INTEGRAL MEMBRANE TRANSPORT PROTEIN"/>
    <property type="match status" value="1"/>
</dbReference>
<dbReference type="OrthoDB" id="86286at2157"/>
<dbReference type="InterPro" id="IPR011701">
    <property type="entry name" value="MFS"/>
</dbReference>
<evidence type="ECO:0000313" key="4">
    <source>
        <dbReference type="EMBL" id="MXR42051.1"/>
    </source>
</evidence>
<keyword evidence="2" id="KW-0472">Membrane</keyword>
<organism evidence="4 5">
    <name type="scientific">Halobaculum saliterrae</name>
    <dbReference type="NCBI Taxonomy" id="2073113"/>
    <lineage>
        <taxon>Archaea</taxon>
        <taxon>Methanobacteriati</taxon>
        <taxon>Methanobacteriota</taxon>
        <taxon>Stenosarchaea group</taxon>
        <taxon>Halobacteria</taxon>
        <taxon>Halobacteriales</taxon>
        <taxon>Haloferacaceae</taxon>
        <taxon>Halobaculum</taxon>
    </lineage>
</organism>
<dbReference type="AlphaFoldDB" id="A0A6B0SZX4"/>
<sequence length="496" mass="51066">MRDGSPAFELNASEPETRSPRRPSIPGIAVLVVSNAPVARSSPLPVVVVRLRKEFLAPGTPSAVDRNRRWLIAWGLGYAAVGGASVLVPLYAIALDASLAFVGLIAATAALVGVPGALAWAALAAKTHRRRPFVLVALGATAGVLALVPLATTPAAVLALNAALWFVVAAAVPVLNLIVVEGAPVEEWDGRIASLNAWQGYGWVAGLVVGTAWTLAVPRFGVAPIRGQRLLFLVLAVVATAALLLARVWYPEPSTVSAERFRRVYDRLSRSNWGAGRYLRASLYGPTRVFWGLRTLGNGTRPRRESAGVPNPLAGFSPSLRRYVLAVVVFSLGFAVFWGPVPAFLAERVDDGAVFAVYLAGNLGSAVCYGPAGRLAGKYAPRSVQAAALAGRAGLFPGVAFVALVLPALAGFSLVFGLIGVTWAVIAITSASIVTRLADDGNRGAALGVQAAAAGLATAVGSALGGVVAGAAGYLPTFGLGAALVLTGLVLVMLAR</sequence>
<feature type="transmembrane region" description="Helical" evidence="2">
    <location>
        <begin position="384"/>
        <end position="406"/>
    </location>
</feature>
<feature type="transmembrane region" description="Helical" evidence="2">
    <location>
        <begin position="474"/>
        <end position="495"/>
    </location>
</feature>
<dbReference type="InterPro" id="IPR020846">
    <property type="entry name" value="MFS_dom"/>
</dbReference>
<feature type="transmembrane region" description="Helical" evidence="2">
    <location>
        <begin position="99"/>
        <end position="121"/>
    </location>
</feature>
<feature type="transmembrane region" description="Helical" evidence="2">
    <location>
        <begin position="133"/>
        <end position="152"/>
    </location>
</feature>
<dbReference type="SUPFAM" id="SSF103473">
    <property type="entry name" value="MFS general substrate transporter"/>
    <property type="match status" value="1"/>
</dbReference>
<keyword evidence="5" id="KW-1185">Reference proteome</keyword>
<evidence type="ECO:0000256" key="2">
    <source>
        <dbReference type="SAM" id="Phobius"/>
    </source>
</evidence>
<feature type="transmembrane region" description="Helical" evidence="2">
    <location>
        <begin position="323"/>
        <end position="341"/>
    </location>
</feature>
<dbReference type="InterPro" id="IPR052528">
    <property type="entry name" value="Sugar_transport-like"/>
</dbReference>
<accession>A0A6B0SZX4</accession>
<proteinExistence type="predicted"/>
<feature type="transmembrane region" description="Helical" evidence="2">
    <location>
        <begin position="353"/>
        <end position="372"/>
    </location>
</feature>
<dbReference type="GO" id="GO:0022857">
    <property type="term" value="F:transmembrane transporter activity"/>
    <property type="evidence" value="ECO:0007669"/>
    <property type="project" value="InterPro"/>
</dbReference>
<feature type="transmembrane region" description="Helical" evidence="2">
    <location>
        <begin position="412"/>
        <end position="434"/>
    </location>
</feature>
<gene>
    <name evidence="4" type="ORF">GRX01_11970</name>
</gene>
<dbReference type="PROSITE" id="PS50850">
    <property type="entry name" value="MFS"/>
    <property type="match status" value="1"/>
</dbReference>
<keyword evidence="2" id="KW-1133">Transmembrane helix</keyword>
<reference evidence="4 5" key="1">
    <citation type="submission" date="2019-12" db="EMBL/GenBank/DDBJ databases">
        <title>Isolation and characterization of three novel carbon monoxide-oxidizing members of Halobacteria from salione crusts and soils.</title>
        <authorList>
            <person name="Myers M.R."/>
            <person name="King G.M."/>
        </authorList>
    </citation>
    <scope>NUCLEOTIDE SEQUENCE [LARGE SCALE GENOMIC DNA]</scope>
    <source>
        <strain evidence="4 5">WSA2</strain>
    </source>
</reference>
<dbReference type="Gene3D" id="1.20.1250.20">
    <property type="entry name" value="MFS general substrate transporter like domains"/>
    <property type="match status" value="1"/>
</dbReference>
<feature type="transmembrane region" description="Helical" evidence="2">
    <location>
        <begin position="71"/>
        <end position="93"/>
    </location>
</feature>
<feature type="transmembrane region" description="Helical" evidence="2">
    <location>
        <begin position="200"/>
        <end position="218"/>
    </location>
</feature>
<feature type="transmembrane region" description="Helical" evidence="2">
    <location>
        <begin position="446"/>
        <end position="468"/>
    </location>
</feature>
<dbReference type="EMBL" id="WUUS01000007">
    <property type="protein sequence ID" value="MXR42051.1"/>
    <property type="molecule type" value="Genomic_DNA"/>
</dbReference>
<dbReference type="PANTHER" id="PTHR23526">
    <property type="entry name" value="INTEGRAL MEMBRANE TRANSPORT PROTEIN-RELATED"/>
    <property type="match status" value="1"/>
</dbReference>
<feature type="region of interest" description="Disordered" evidence="1">
    <location>
        <begin position="1"/>
        <end position="21"/>
    </location>
</feature>
<feature type="transmembrane region" description="Helical" evidence="2">
    <location>
        <begin position="158"/>
        <end position="179"/>
    </location>
</feature>
<dbReference type="InterPro" id="IPR036259">
    <property type="entry name" value="MFS_trans_sf"/>
</dbReference>